<sequence>MANTSEPTRASSALGQWVEDLYDRIFCQPNDEVSASAFIEGFAQGFTAKINHDQFSRQDFFEAIKKFRLINVTSVQSTKDIQFWDAPDGSGAGCVSQFVHFTDTNKETGVVTESSTLLVANVQVIGGQRMLFDLTEVLKVSE</sequence>
<keyword evidence="2" id="KW-1185">Reference proteome</keyword>
<accession>A0A9P5HIU2</accession>
<gene>
    <name evidence="1" type="ORF">G7Z17_g1768</name>
</gene>
<evidence type="ECO:0000313" key="2">
    <source>
        <dbReference type="Proteomes" id="UP000722485"/>
    </source>
</evidence>
<proteinExistence type="predicted"/>
<organism evidence="1 2">
    <name type="scientific">Cylindrodendrum hubeiense</name>
    <dbReference type="NCBI Taxonomy" id="595255"/>
    <lineage>
        <taxon>Eukaryota</taxon>
        <taxon>Fungi</taxon>
        <taxon>Dikarya</taxon>
        <taxon>Ascomycota</taxon>
        <taxon>Pezizomycotina</taxon>
        <taxon>Sordariomycetes</taxon>
        <taxon>Hypocreomycetidae</taxon>
        <taxon>Hypocreales</taxon>
        <taxon>Nectriaceae</taxon>
        <taxon>Cylindrodendrum</taxon>
    </lineage>
</organism>
<protein>
    <submittedName>
        <fullName evidence="1">Uncharacterized protein</fullName>
    </submittedName>
</protein>
<comment type="caution">
    <text evidence="1">The sequence shown here is derived from an EMBL/GenBank/DDBJ whole genome shotgun (WGS) entry which is preliminary data.</text>
</comment>
<dbReference type="Proteomes" id="UP000722485">
    <property type="component" value="Unassembled WGS sequence"/>
</dbReference>
<evidence type="ECO:0000313" key="1">
    <source>
        <dbReference type="EMBL" id="KAF7555944.1"/>
    </source>
</evidence>
<dbReference type="OrthoDB" id="4886853at2759"/>
<dbReference type="EMBL" id="JAANBB010000016">
    <property type="protein sequence ID" value="KAF7555944.1"/>
    <property type="molecule type" value="Genomic_DNA"/>
</dbReference>
<name>A0A9P5HIU2_9HYPO</name>
<dbReference type="AlphaFoldDB" id="A0A9P5HIU2"/>
<reference evidence="1" key="1">
    <citation type="submission" date="2020-03" db="EMBL/GenBank/DDBJ databases">
        <title>Draft Genome Sequence of Cylindrodendrum hubeiense.</title>
        <authorList>
            <person name="Buettner E."/>
            <person name="Kellner H."/>
        </authorList>
    </citation>
    <scope>NUCLEOTIDE SEQUENCE</scope>
    <source>
        <strain evidence="1">IHI 201604</strain>
    </source>
</reference>